<evidence type="ECO:0000313" key="2">
    <source>
        <dbReference type="Proteomes" id="UP000078492"/>
    </source>
</evidence>
<proteinExistence type="predicted"/>
<dbReference type="AlphaFoldDB" id="A0A195D834"/>
<keyword evidence="2" id="KW-1185">Reference proteome</keyword>
<reference evidence="1 2" key="1">
    <citation type="submission" date="2015-09" db="EMBL/GenBank/DDBJ databases">
        <title>Trachymyrmex cornetzi WGS genome.</title>
        <authorList>
            <person name="Nygaard S."/>
            <person name="Hu H."/>
            <person name="Boomsma J."/>
            <person name="Zhang G."/>
        </authorList>
    </citation>
    <scope>NUCLEOTIDE SEQUENCE [LARGE SCALE GENOMIC DNA]</scope>
    <source>
        <strain evidence="1">Tcor2-1</strain>
        <tissue evidence="1">Whole body</tissue>
    </source>
</reference>
<accession>A0A195D834</accession>
<name>A0A195D834_9HYME</name>
<protein>
    <submittedName>
        <fullName evidence="1">Uncharacterized protein</fullName>
    </submittedName>
</protein>
<dbReference type="EMBL" id="KQ981153">
    <property type="protein sequence ID" value="KYN09050.1"/>
    <property type="molecule type" value="Genomic_DNA"/>
</dbReference>
<evidence type="ECO:0000313" key="1">
    <source>
        <dbReference type="EMBL" id="KYN09050.1"/>
    </source>
</evidence>
<dbReference type="Proteomes" id="UP000078492">
    <property type="component" value="Unassembled WGS sequence"/>
</dbReference>
<feature type="non-terminal residue" evidence="1">
    <location>
        <position position="1"/>
    </location>
</feature>
<organism evidence="1 2">
    <name type="scientific">Trachymyrmex cornetzi</name>
    <dbReference type="NCBI Taxonomy" id="471704"/>
    <lineage>
        <taxon>Eukaryota</taxon>
        <taxon>Metazoa</taxon>
        <taxon>Ecdysozoa</taxon>
        <taxon>Arthropoda</taxon>
        <taxon>Hexapoda</taxon>
        <taxon>Insecta</taxon>
        <taxon>Pterygota</taxon>
        <taxon>Neoptera</taxon>
        <taxon>Endopterygota</taxon>
        <taxon>Hymenoptera</taxon>
        <taxon>Apocrita</taxon>
        <taxon>Aculeata</taxon>
        <taxon>Formicoidea</taxon>
        <taxon>Formicidae</taxon>
        <taxon>Myrmicinae</taxon>
        <taxon>Trachymyrmex</taxon>
    </lineage>
</organism>
<gene>
    <name evidence="1" type="ORF">ALC57_19018</name>
</gene>
<sequence length="117" mass="12666">VKLTVVLKSPAGAGATMNLGLPGRAVVELYRKTQPCIKHKAILYKGQVSSTLVGRAASKGTFLARRTAPLSSLREHFRREGRTAASDFLSCAFMTLVDDAPSYSAQSTLRFVKDHTI</sequence>